<accession>A0A517V832</accession>
<organism evidence="1 2">
    <name type="scientific">Gimesia algae</name>
    <dbReference type="NCBI Taxonomy" id="2527971"/>
    <lineage>
        <taxon>Bacteria</taxon>
        <taxon>Pseudomonadati</taxon>
        <taxon>Planctomycetota</taxon>
        <taxon>Planctomycetia</taxon>
        <taxon>Planctomycetales</taxon>
        <taxon>Planctomycetaceae</taxon>
        <taxon>Gimesia</taxon>
    </lineage>
</organism>
<sequence length="62" mass="7112">MADIRCNFERLVDSFKQRGKTHIQASQAAARQDPEAHKEFLLARNTNPAQRQIIEKAYGKDV</sequence>
<protein>
    <submittedName>
        <fullName evidence="1">Uncharacterized protein</fullName>
    </submittedName>
</protein>
<dbReference type="KEGG" id="gax:Pan161_07910"/>
<name>A0A517V832_9PLAN</name>
<dbReference type="RefSeq" id="WP_145224259.1">
    <property type="nucleotide sequence ID" value="NZ_CP036343.1"/>
</dbReference>
<keyword evidence="2" id="KW-1185">Reference proteome</keyword>
<dbReference type="AlphaFoldDB" id="A0A517V832"/>
<reference evidence="1 2" key="1">
    <citation type="submission" date="2019-02" db="EMBL/GenBank/DDBJ databases">
        <title>Deep-cultivation of Planctomycetes and their phenomic and genomic characterization uncovers novel biology.</title>
        <authorList>
            <person name="Wiegand S."/>
            <person name="Jogler M."/>
            <person name="Boedeker C."/>
            <person name="Pinto D."/>
            <person name="Vollmers J."/>
            <person name="Rivas-Marin E."/>
            <person name="Kohn T."/>
            <person name="Peeters S.H."/>
            <person name="Heuer A."/>
            <person name="Rast P."/>
            <person name="Oberbeckmann S."/>
            <person name="Bunk B."/>
            <person name="Jeske O."/>
            <person name="Meyerdierks A."/>
            <person name="Storesund J.E."/>
            <person name="Kallscheuer N."/>
            <person name="Luecker S."/>
            <person name="Lage O.M."/>
            <person name="Pohl T."/>
            <person name="Merkel B.J."/>
            <person name="Hornburger P."/>
            <person name="Mueller R.-W."/>
            <person name="Bruemmer F."/>
            <person name="Labrenz M."/>
            <person name="Spormann A.M."/>
            <person name="Op den Camp H."/>
            <person name="Overmann J."/>
            <person name="Amann R."/>
            <person name="Jetten M.S.M."/>
            <person name="Mascher T."/>
            <person name="Medema M.H."/>
            <person name="Devos D.P."/>
            <person name="Kaster A.-K."/>
            <person name="Ovreas L."/>
            <person name="Rohde M."/>
            <person name="Galperin M.Y."/>
            <person name="Jogler C."/>
        </authorList>
    </citation>
    <scope>NUCLEOTIDE SEQUENCE [LARGE SCALE GENOMIC DNA]</scope>
    <source>
        <strain evidence="1 2">Pan161</strain>
    </source>
</reference>
<proteinExistence type="predicted"/>
<dbReference type="Proteomes" id="UP000316855">
    <property type="component" value="Chromosome"/>
</dbReference>
<gene>
    <name evidence="1" type="ORF">Pan161_07910</name>
</gene>
<dbReference type="EMBL" id="CP036343">
    <property type="protein sequence ID" value="QDT89165.1"/>
    <property type="molecule type" value="Genomic_DNA"/>
</dbReference>
<evidence type="ECO:0000313" key="2">
    <source>
        <dbReference type="Proteomes" id="UP000316855"/>
    </source>
</evidence>
<evidence type="ECO:0000313" key="1">
    <source>
        <dbReference type="EMBL" id="QDT89165.1"/>
    </source>
</evidence>